<gene>
    <name evidence="1" type="ORF">K1T71_000949</name>
</gene>
<evidence type="ECO:0000313" key="2">
    <source>
        <dbReference type="Proteomes" id="UP000824533"/>
    </source>
</evidence>
<protein>
    <submittedName>
        <fullName evidence="1">Uncharacterized protein</fullName>
    </submittedName>
</protein>
<evidence type="ECO:0000313" key="1">
    <source>
        <dbReference type="EMBL" id="KAJ0182973.1"/>
    </source>
</evidence>
<comment type="caution">
    <text evidence="1">The sequence shown here is derived from an EMBL/GenBank/DDBJ whole genome shotgun (WGS) entry which is preliminary data.</text>
</comment>
<proteinExistence type="predicted"/>
<accession>A0ACC1DG87</accession>
<sequence>MCILRCVIFLLLFFEIRAEELKSLKQVIILSRHNVRTPLAKNLEELTPKKWPVWREKRGYLTSKGVLLEGFMGVYFSQWLQQKGLLDQKCPDENTFFIYANTAERTMASAEAFISKSFPSCNITIHHSSNQNDVIFNPVIHNSSSTFIQKAKEDMLLLLNSLKLNSSYRILDNILDYENSTMCIKTKHCDFTVDKNKIYIKYDTKPNVSGPLKICKSAIDSFIMEYYEGFTIDNVAWGSLRNAEKWNSIIDLSKGYHNVIFNTTLLAKDIARPLVDFMSALFLNEKTSPKISLLMGHDANIYTILNALGFKPYALRGQYEVTPAGGKIVFQKYFDTKANKFLLKVDYVYQNTEDMRNGRELSLTSPPEFVTLELESCKTDKEGFCLWEDFVKLLNGMS</sequence>
<dbReference type="EMBL" id="CM034388">
    <property type="protein sequence ID" value="KAJ0182973.1"/>
    <property type="molecule type" value="Genomic_DNA"/>
</dbReference>
<dbReference type="Proteomes" id="UP000824533">
    <property type="component" value="Linkage Group LG02"/>
</dbReference>
<keyword evidence="2" id="KW-1185">Reference proteome</keyword>
<organism evidence="1 2">
    <name type="scientific">Dendrolimus kikuchii</name>
    <dbReference type="NCBI Taxonomy" id="765133"/>
    <lineage>
        <taxon>Eukaryota</taxon>
        <taxon>Metazoa</taxon>
        <taxon>Ecdysozoa</taxon>
        <taxon>Arthropoda</taxon>
        <taxon>Hexapoda</taxon>
        <taxon>Insecta</taxon>
        <taxon>Pterygota</taxon>
        <taxon>Neoptera</taxon>
        <taxon>Endopterygota</taxon>
        <taxon>Lepidoptera</taxon>
        <taxon>Glossata</taxon>
        <taxon>Ditrysia</taxon>
        <taxon>Bombycoidea</taxon>
        <taxon>Lasiocampidae</taxon>
        <taxon>Dendrolimus</taxon>
    </lineage>
</organism>
<name>A0ACC1DG87_9NEOP</name>
<reference evidence="1 2" key="1">
    <citation type="journal article" date="2021" name="Front. Genet.">
        <title>Chromosome-Level Genome Assembly Reveals Significant Gene Expansion in the Toll and IMD Signaling Pathways of Dendrolimus kikuchii.</title>
        <authorList>
            <person name="Zhou J."/>
            <person name="Wu P."/>
            <person name="Xiong Z."/>
            <person name="Liu N."/>
            <person name="Zhao N."/>
            <person name="Ji M."/>
            <person name="Qiu Y."/>
            <person name="Yang B."/>
        </authorList>
    </citation>
    <scope>NUCLEOTIDE SEQUENCE [LARGE SCALE GENOMIC DNA]</scope>
    <source>
        <strain evidence="1">Ann1</strain>
    </source>
</reference>